<proteinExistence type="inferred from homology"/>
<evidence type="ECO:0000256" key="6">
    <source>
        <dbReference type="ARBA" id="ARBA00023200"/>
    </source>
</evidence>
<keyword evidence="5 8" id="KW-0694">RNA-binding</keyword>
<dbReference type="EMBL" id="KP004991">
    <property type="protein sequence ID" value="AJT49626.1"/>
    <property type="molecule type" value="Genomic_RNA"/>
</dbReference>
<organismHost>
    <name type="scientific">Pan troglodytes</name>
    <name type="common">Chimpanzee</name>
    <dbReference type="NCBI Taxonomy" id="9598"/>
</organismHost>
<feature type="region of interest" description="Disordered" evidence="10">
    <location>
        <begin position="24"/>
        <end position="49"/>
    </location>
</feature>
<protein>
    <recommendedName>
        <fullName evidence="1 8">Protein Rev</fullName>
    </recommendedName>
    <alternativeName>
        <fullName evidence="8">ART/TRS</fullName>
    </alternativeName>
    <alternativeName>
        <fullName evidence="8">Anti-repression transactivator</fullName>
    </alternativeName>
    <alternativeName>
        <fullName evidence="7 8">Regulator of expression of viral proteins</fullName>
    </alternativeName>
</protein>
<feature type="modified residue" description="Phosphoserine; by host CK2" evidence="8">
    <location>
        <position position="5"/>
    </location>
</feature>
<keyword evidence="8" id="KW-0945">Host-virus interaction</keyword>
<comment type="similarity">
    <text evidence="8">Belongs to the HIV-1 REV protein family.</text>
</comment>
<dbReference type="Pfam" id="PF00424">
    <property type="entry name" value="REV"/>
    <property type="match status" value="1"/>
</dbReference>
<dbReference type="GO" id="GO:0030430">
    <property type="term" value="C:host cell cytoplasm"/>
    <property type="evidence" value="ECO:0007669"/>
    <property type="project" value="UniProtKB-SubCell"/>
</dbReference>
<gene>
    <name evidence="8 9 11" type="primary">rev</name>
</gene>
<evidence type="ECO:0000256" key="2">
    <source>
        <dbReference type="ARBA" id="ARBA00022448"/>
    </source>
</evidence>
<evidence type="ECO:0000256" key="10">
    <source>
        <dbReference type="SAM" id="MobiDB-lite"/>
    </source>
</evidence>
<evidence type="ECO:0000313" key="11">
    <source>
        <dbReference type="EMBL" id="AJT49626.1"/>
    </source>
</evidence>
<comment type="PTM">
    <text evidence="8">Phosphorylated by protein kinase CK2. Presence of, and maybe binding to the N-terminus of the regulatory beta subunit of CK2 is necessary for CK2-mediated Rev's phosphorylation.</text>
</comment>
<comment type="miscellaneous">
    <text evidence="8">HIV-1 lineages are divided in three main groups, M (for Major), O (for Outlier), and N (for New, or Non-M, Non-O). The vast majority of strains found worldwide belong to the group M. Group O seems to be endemic to and largely confined to Cameroon and neighboring countries in West Central Africa, where these viruses represent a small minority of HIV-1 strains. The group N is represented by a limited number of isolates from Cameroonian persons. The group M is further subdivided in 9 clades or subtypes (A to D, F to H, J and K).</text>
</comment>
<evidence type="ECO:0000256" key="3">
    <source>
        <dbReference type="ARBA" id="ARBA00022562"/>
    </source>
</evidence>
<dbReference type="GO" id="GO:0003723">
    <property type="term" value="F:RNA binding"/>
    <property type="evidence" value="ECO:0007669"/>
    <property type="project" value="UniProtKB-UniRule"/>
</dbReference>
<evidence type="ECO:0000256" key="5">
    <source>
        <dbReference type="ARBA" id="ARBA00022884"/>
    </source>
</evidence>
<comment type="PTM">
    <text evidence="8">Asymmetrically arginine dimethylated at one site by host PRMT6. Methylation impairs the RNA-binding activity and export of viral RNA from the nucleus to the cytoplasm.</text>
</comment>
<feature type="compositionally biased region" description="Basic residues" evidence="10">
    <location>
        <begin position="34"/>
        <end position="48"/>
    </location>
</feature>
<keyword evidence="2 8" id="KW-0813">Transport</keyword>
<dbReference type="Gene3D" id="6.10.140.630">
    <property type="match status" value="1"/>
</dbReference>
<comment type="caution">
    <text evidence="8">Lacks conserved residue(s) required for the propagation of feature annotation.</text>
</comment>
<keyword evidence="4 8" id="KW-0509">mRNA transport</keyword>
<reference evidence="11 12" key="1">
    <citation type="journal article" date="2015" name="Proc. Natl. Acad. Sci. U.S.A.">
        <title>Origin of the HIV-1 group O epidemic in western lowland gorillas.</title>
        <authorList>
            <person name="D'arc M."/>
            <person name="Ayouba A."/>
            <person name="Esteban A."/>
            <person name="Learn G.H."/>
            <person name="Boue V."/>
            <person name="Liegeois F."/>
            <person name="Etienne L."/>
            <person name="Tagg N."/>
            <person name="Leendertz F.H."/>
            <person name="Boesch C."/>
            <person name="Madinda N.F."/>
            <person name="Robbins M.M."/>
            <person name="Gray M."/>
            <person name="Cournil A."/>
            <person name="Ooms M."/>
            <person name="Letko M."/>
            <person name="Simon V.A."/>
            <person name="Sharp P.M."/>
            <person name="Hahn B.H."/>
            <person name="Delaporte E."/>
            <person name="Mpoudi Ngole E."/>
            <person name="Peeters M."/>
        </authorList>
    </citation>
    <scope>NUCLEOTIDE SEQUENCE [LARGE SCALE GENOMIC DNA]</scope>
    <source>
        <strain evidence="11">SIVgor-BQID2</strain>
    </source>
</reference>
<dbReference type="GO" id="GO:0051028">
    <property type="term" value="P:mRNA transport"/>
    <property type="evidence" value="ECO:0007669"/>
    <property type="project" value="UniProtKB-UniRule"/>
</dbReference>
<evidence type="ECO:0000256" key="9">
    <source>
        <dbReference type="RuleBase" id="RU364044"/>
    </source>
</evidence>
<dbReference type="InterPro" id="IPR000625">
    <property type="entry name" value="REV_protein"/>
</dbReference>
<feature type="short sequence motif" description="Nuclear export signal and binding to XPO1" evidence="8">
    <location>
        <begin position="72"/>
        <end position="83"/>
    </location>
</feature>
<keyword evidence="8" id="KW-0597">Phosphoprotein</keyword>
<comment type="subunit">
    <text evidence="8">Homomultimer; when bound to the RRE. Multimeric assembly is essential for activity and may involve XPO1. Binds to human KPNB1, XPO1, TNPO1, RANBP5 and IPO7. Interacts with the viral Integrase. Interacts with human KHDRBS1. Interacts with human NAP1; this interaction decreases Rev multimerization and stimulates its activity. Interacts with human DEAD-box helicases DDX3 and DDX24; these interactions may serve for viral RNA export to the cytoplasm and packaging, respectively. Interacts with human PSIP1; this interaction may inhibit HIV-1 DNA integration by promoting dissociation of the Integrase-LEDGF/p75 complex.</text>
</comment>
<keyword evidence="6 8" id="KW-1035">Host cytoplasm</keyword>
<evidence type="ECO:0000256" key="1">
    <source>
        <dbReference type="ARBA" id="ARBA00020269"/>
    </source>
</evidence>
<keyword evidence="3 8" id="KW-1048">Host nucleus</keyword>
<evidence type="ECO:0000256" key="7">
    <source>
        <dbReference type="ARBA" id="ARBA00031496"/>
    </source>
</evidence>
<dbReference type="GO" id="GO:0016032">
    <property type="term" value="P:viral process"/>
    <property type="evidence" value="ECO:0007669"/>
    <property type="project" value="UniProtKB-UniRule"/>
</dbReference>
<evidence type="ECO:0000256" key="4">
    <source>
        <dbReference type="ARBA" id="ARBA00022816"/>
    </source>
</evidence>
<comment type="function">
    <text evidence="8">Escorts unspliced or incompletely spliced viral pre-mRNAs (late transcripts) out of the nucleus of infected cells. These pre-mRNAs carry a recognition sequence called Rev responsive element (RRE) located in the env gene, that is not present in fully spliced viral mRNAs (early transcripts). This function is essential since most viral proteins are translated from unspliced or partially spliced pre-mRNAs which cannot exit the nucleus by the pathway used by fully processed cellular mRNAs. Rev itself is translated from a fully spliced mRNA that readily exits the nucleus. Rev's nuclear localization signal (NLS) binds directly to KPNB1/Importin beta-1 without previous binding to KPNA1/Importin alpha-1. KPNB1 binds to the GDP bound form of RAN (Ran-GDP) and targets Rev to the nucleus. In the nucleus, the conversion from Ran-GDP to Ran-GTP dissociates Rev from KPNB1 and allows Rev's binding to the RRE in viral pre-mRNAs. Rev multimerization on the RRE via cooperative assembly exposes its nuclear export signal (NES) to the surface. Rev can then form a complex with XPO1/CRM1 and Ran-GTP, leading to nuclear export of the complex. Conversion from Ran-GTP to Ran-GDP mediates dissociation of the Rev/RRE/XPO1/RAN complex, so that Rev can return to the nucleus for a subsequent round of export. Beside KPNB1, also seems to interact with TNPO1/Transportin-1, RANBP5/IPO5 and IPO7/RANBP7 for nuclear import. The nucleoporin-like HRB/RIP is an essential cofactor that probably indirectly interacts with Rev to release HIV RNAs from the perinuclear region to the cytoplasm.</text>
</comment>
<dbReference type="Proteomes" id="UP000260043">
    <property type="component" value="Segment"/>
</dbReference>
<evidence type="ECO:0000256" key="8">
    <source>
        <dbReference type="HAMAP-Rule" id="MF_04077"/>
    </source>
</evidence>
<sequence>MAGRSEEDQQLLQAIKVIKILYQSNPFPTPHGTRNARKNRRRRWRRRQAQVDSIATRILASLIPGPQDNNPVELPSLEQLSIQDPEDTKPPGTGTADPRTKDV</sequence>
<dbReference type="GO" id="GO:0044196">
    <property type="term" value="C:host cell nucleolus"/>
    <property type="evidence" value="ECO:0007669"/>
    <property type="project" value="UniProtKB-SubCell"/>
</dbReference>
<keyword evidence="8" id="KW-0488">Methylation</keyword>
<accession>A0A0D4CID3</accession>
<feature type="short sequence motif" description="Nuclear localization signal and RNA-binding (RRE)" evidence="8">
    <location>
        <begin position="33"/>
        <end position="49"/>
    </location>
</feature>
<comment type="subcellular location">
    <subcellularLocation>
        <location evidence="8 9">Host cytoplasm</location>
    </subcellularLocation>
    <subcellularLocation>
        <location evidence="8 9">Host nucleus</location>
        <location evidence="8 9">Host nucleolus</location>
    </subcellularLocation>
    <text evidence="8">The presence of both nuclear import and nuclear export signals leads to continuous shuttling between the nucleus and cytoplasm.</text>
</comment>
<dbReference type="HAMAP" id="MF_04077">
    <property type="entry name" value="REV_HIV1"/>
    <property type="match status" value="1"/>
</dbReference>
<dbReference type="GO" id="GO:0003700">
    <property type="term" value="F:DNA-binding transcription factor activity"/>
    <property type="evidence" value="ECO:0007669"/>
    <property type="project" value="UniProtKB-UniRule"/>
</dbReference>
<feature type="region of interest" description="Disordered" evidence="10">
    <location>
        <begin position="62"/>
        <end position="103"/>
    </location>
</feature>
<comment type="domain">
    <text evidence="8">The RNA-binding motif binds to the RRE, a 240 bp stem-and-loop structure present in incompletely spliced viral pre-mRNAs. This region also contains the NLS which mediates nuclear localization via KPNB1 binding and, when the N-terminal sequence is present, nucleolar targeting. These overlapping functions prevent Rev bound to RRE from undesirable return to the nucleus. When Rev binds the RRE, the NLS becomes masked while the NES remains accessible. The leucine-rich NES mediates binding to human XPO1.</text>
</comment>
<name>A0A0D4CID3_SIV</name>
<feature type="region of interest" description="Homomultimerization" evidence="8">
    <location>
        <begin position="17"/>
        <end position="25"/>
    </location>
</feature>
<organism evidence="11 12">
    <name type="scientific">Simian immunodeficiency virus</name>
    <name type="common">SIV</name>
    <dbReference type="NCBI Taxonomy" id="11723"/>
    <lineage>
        <taxon>Viruses</taxon>
        <taxon>Riboviria</taxon>
        <taxon>Pararnavirae</taxon>
        <taxon>Artverviricota</taxon>
        <taxon>Revtraviricetes</taxon>
        <taxon>Ortervirales</taxon>
        <taxon>Retroviridae</taxon>
        <taxon>Orthoretrovirinae</taxon>
        <taxon>Lentivirus</taxon>
        <taxon>Lentivirus simimdef</taxon>
    </lineage>
</organism>
<evidence type="ECO:0000313" key="12">
    <source>
        <dbReference type="Proteomes" id="UP000260043"/>
    </source>
</evidence>
<organismHost>
    <name type="scientific">Cercopithecidae</name>
    <name type="common">Old World monkeys</name>
    <dbReference type="NCBI Taxonomy" id="9527"/>
</organismHost>